<gene>
    <name evidence="7" type="primary">COF1</name>
    <name evidence="7" type="ORF">BGZ65_006810</name>
</gene>
<sequence>MSSKEIRANGSQRFVVPKRHQMKASSGVQVAPDCLETYQSLKTQKQLKYIIFKITDDKKSIVLDKTGVDDKSLDSVKKYEAFVNELPQNDCRLAVYDFDYILEDDATKTQGQRNKIVFFFWAPDDGASIKAKMLYASSKDALRKTLVGAGPDVQGNDLAGVAYESVLDKIMRSK</sequence>
<accession>A0A9P6SQ06</accession>
<evidence type="ECO:0000256" key="2">
    <source>
        <dbReference type="ARBA" id="ARBA00006844"/>
    </source>
</evidence>
<dbReference type="Gene3D" id="3.40.20.10">
    <property type="entry name" value="Severin"/>
    <property type="match status" value="1"/>
</dbReference>
<dbReference type="SUPFAM" id="SSF55753">
    <property type="entry name" value="Actin depolymerizing proteins"/>
    <property type="match status" value="1"/>
</dbReference>
<evidence type="ECO:0000313" key="7">
    <source>
        <dbReference type="EMBL" id="KAF9988361.1"/>
    </source>
</evidence>
<evidence type="ECO:0000256" key="3">
    <source>
        <dbReference type="ARBA" id="ARBA00015630"/>
    </source>
</evidence>
<dbReference type="GO" id="GO:0030042">
    <property type="term" value="P:actin filament depolymerization"/>
    <property type="evidence" value="ECO:0007669"/>
    <property type="project" value="InterPro"/>
</dbReference>
<dbReference type="OrthoDB" id="10249245at2759"/>
<name>A0A9P6SQ06_9FUNG</name>
<dbReference type="PANTHER" id="PTHR11913">
    <property type="entry name" value="COFILIN-RELATED"/>
    <property type="match status" value="1"/>
</dbReference>
<dbReference type="InterPro" id="IPR002108">
    <property type="entry name" value="ADF-H"/>
</dbReference>
<keyword evidence="4" id="KW-0009">Actin-binding</keyword>
<dbReference type="GO" id="GO:0015629">
    <property type="term" value="C:actin cytoskeleton"/>
    <property type="evidence" value="ECO:0007669"/>
    <property type="project" value="InterPro"/>
</dbReference>
<dbReference type="EMBL" id="JAAAHW010003130">
    <property type="protein sequence ID" value="KAF9988361.1"/>
    <property type="molecule type" value="Genomic_DNA"/>
</dbReference>
<organism evidence="7 8">
    <name type="scientific">Modicella reniformis</name>
    <dbReference type="NCBI Taxonomy" id="1440133"/>
    <lineage>
        <taxon>Eukaryota</taxon>
        <taxon>Fungi</taxon>
        <taxon>Fungi incertae sedis</taxon>
        <taxon>Mucoromycota</taxon>
        <taxon>Mortierellomycotina</taxon>
        <taxon>Mortierellomycetes</taxon>
        <taxon>Mortierellales</taxon>
        <taxon>Mortierellaceae</taxon>
        <taxon>Modicella</taxon>
    </lineage>
</organism>
<reference evidence="7" key="1">
    <citation type="journal article" date="2020" name="Fungal Divers.">
        <title>Resolving the Mortierellaceae phylogeny through synthesis of multi-gene phylogenetics and phylogenomics.</title>
        <authorList>
            <person name="Vandepol N."/>
            <person name="Liber J."/>
            <person name="Desiro A."/>
            <person name="Na H."/>
            <person name="Kennedy M."/>
            <person name="Barry K."/>
            <person name="Grigoriev I.V."/>
            <person name="Miller A.N."/>
            <person name="O'Donnell K."/>
            <person name="Stajich J.E."/>
            <person name="Bonito G."/>
        </authorList>
    </citation>
    <scope>NUCLEOTIDE SEQUENCE</scope>
    <source>
        <strain evidence="7">MES-2147</strain>
    </source>
</reference>
<proteinExistence type="inferred from homology"/>
<dbReference type="CDD" id="cd11286">
    <property type="entry name" value="ADF_cofilin_like"/>
    <property type="match status" value="1"/>
</dbReference>
<protein>
    <recommendedName>
        <fullName evidence="3">Cofilin</fullName>
    </recommendedName>
    <alternativeName>
        <fullName evidence="5">Actin-depolymerizing factor 1</fullName>
    </alternativeName>
</protein>
<dbReference type="PROSITE" id="PS51263">
    <property type="entry name" value="ADF_H"/>
    <property type="match status" value="1"/>
</dbReference>
<dbReference type="PRINTS" id="PR00006">
    <property type="entry name" value="COFILIN"/>
</dbReference>
<comment type="subcellular location">
    <subcellularLocation>
        <location evidence="1">Nucleus matrix</location>
    </subcellularLocation>
</comment>
<dbReference type="SMART" id="SM00102">
    <property type="entry name" value="ADF"/>
    <property type="match status" value="1"/>
</dbReference>
<dbReference type="InterPro" id="IPR029006">
    <property type="entry name" value="ADF-H/Gelsolin-like_dom_sf"/>
</dbReference>
<dbReference type="GO" id="GO:0003779">
    <property type="term" value="F:actin binding"/>
    <property type="evidence" value="ECO:0007669"/>
    <property type="project" value="UniProtKB-KW"/>
</dbReference>
<evidence type="ECO:0000256" key="5">
    <source>
        <dbReference type="ARBA" id="ARBA00032427"/>
    </source>
</evidence>
<dbReference type="AlphaFoldDB" id="A0A9P6SQ06"/>
<comment type="caution">
    <text evidence="7">The sequence shown here is derived from an EMBL/GenBank/DDBJ whole genome shotgun (WGS) entry which is preliminary data.</text>
</comment>
<evidence type="ECO:0000256" key="4">
    <source>
        <dbReference type="ARBA" id="ARBA00023203"/>
    </source>
</evidence>
<evidence type="ECO:0000259" key="6">
    <source>
        <dbReference type="PROSITE" id="PS51263"/>
    </source>
</evidence>
<dbReference type="Proteomes" id="UP000749646">
    <property type="component" value="Unassembled WGS sequence"/>
</dbReference>
<dbReference type="GO" id="GO:0016363">
    <property type="term" value="C:nuclear matrix"/>
    <property type="evidence" value="ECO:0007669"/>
    <property type="project" value="UniProtKB-SubCell"/>
</dbReference>
<dbReference type="InterPro" id="IPR017904">
    <property type="entry name" value="ADF/Cofilin"/>
</dbReference>
<evidence type="ECO:0000256" key="1">
    <source>
        <dbReference type="ARBA" id="ARBA00004109"/>
    </source>
</evidence>
<keyword evidence="8" id="KW-1185">Reference proteome</keyword>
<dbReference type="Pfam" id="PF00241">
    <property type="entry name" value="Cofilin_ADF"/>
    <property type="match status" value="1"/>
</dbReference>
<evidence type="ECO:0000313" key="8">
    <source>
        <dbReference type="Proteomes" id="UP000749646"/>
    </source>
</evidence>
<comment type="similarity">
    <text evidence="2">Belongs to the actin-binding proteins ADF family.</text>
</comment>
<feature type="domain" description="ADF-H" evidence="6">
    <location>
        <begin position="27"/>
        <end position="171"/>
    </location>
</feature>